<evidence type="ECO:0000313" key="3">
    <source>
        <dbReference type="Proteomes" id="UP001623330"/>
    </source>
</evidence>
<reference evidence="2 3" key="1">
    <citation type="submission" date="2024-05" db="EMBL/GenBank/DDBJ databases">
        <title>Long read based assembly of the Candida bracarensis genome reveals expanded adhesin content.</title>
        <authorList>
            <person name="Marcet-Houben M."/>
            <person name="Ksiezopolska E."/>
            <person name="Gabaldon T."/>
        </authorList>
    </citation>
    <scope>NUCLEOTIDE SEQUENCE [LARGE SCALE GENOMIC DNA]</scope>
    <source>
        <strain evidence="2 3">CBM6</strain>
    </source>
</reference>
<comment type="caution">
    <text evidence="2">The sequence shown here is derived from an EMBL/GenBank/DDBJ whole genome shotgun (WGS) entry which is preliminary data.</text>
</comment>
<protein>
    <submittedName>
        <fullName evidence="2">Uncharacterized protein</fullName>
    </submittedName>
</protein>
<feature type="compositionally biased region" description="Basic and acidic residues" evidence="1">
    <location>
        <begin position="856"/>
        <end position="866"/>
    </location>
</feature>
<organism evidence="2 3">
    <name type="scientific">Nakaseomyces bracarensis</name>
    <dbReference type="NCBI Taxonomy" id="273131"/>
    <lineage>
        <taxon>Eukaryota</taxon>
        <taxon>Fungi</taxon>
        <taxon>Dikarya</taxon>
        <taxon>Ascomycota</taxon>
        <taxon>Saccharomycotina</taxon>
        <taxon>Saccharomycetes</taxon>
        <taxon>Saccharomycetales</taxon>
        <taxon>Saccharomycetaceae</taxon>
        <taxon>Nakaseomyces</taxon>
    </lineage>
</organism>
<accession>A0ABR4NNP8</accession>
<dbReference type="EMBL" id="JBEVYD010000011">
    <property type="protein sequence ID" value="KAL3229562.1"/>
    <property type="molecule type" value="Genomic_DNA"/>
</dbReference>
<feature type="compositionally biased region" description="Low complexity" evidence="1">
    <location>
        <begin position="831"/>
        <end position="846"/>
    </location>
</feature>
<dbReference type="InterPro" id="IPR013887">
    <property type="entry name" value="UPF0592"/>
</dbReference>
<dbReference type="Proteomes" id="UP001623330">
    <property type="component" value="Unassembled WGS sequence"/>
</dbReference>
<dbReference type="Pfam" id="PF08578">
    <property type="entry name" value="DUF1765"/>
    <property type="match status" value="1"/>
</dbReference>
<keyword evidence="3" id="KW-1185">Reference proteome</keyword>
<feature type="region of interest" description="Disordered" evidence="1">
    <location>
        <begin position="237"/>
        <end position="260"/>
    </location>
</feature>
<feature type="region of interest" description="Disordered" evidence="1">
    <location>
        <begin position="830"/>
        <end position="868"/>
    </location>
</feature>
<proteinExistence type="predicted"/>
<evidence type="ECO:0000313" key="2">
    <source>
        <dbReference type="EMBL" id="KAL3229562.1"/>
    </source>
</evidence>
<name>A0ABR4NNP8_9SACH</name>
<feature type="compositionally biased region" description="Polar residues" evidence="1">
    <location>
        <begin position="237"/>
        <end position="251"/>
    </location>
</feature>
<gene>
    <name evidence="2" type="ORF">RNJ44_01698</name>
</gene>
<evidence type="ECO:0000256" key="1">
    <source>
        <dbReference type="SAM" id="MobiDB-lite"/>
    </source>
</evidence>
<sequence>MTDDSTESFNVFYEQEMMEQEEDEKHLFRDLNAFISLISDFVEPSREKGDSSIRTSFESIRRRSTSLKEIKRKDVSQFTFLRYKSKDIASLLRLHLLNYLRSSQTLQQRENFPLVKEVKKREILLQWWITLLNFLSSKLKFDSLVKLNEPLEDIPTSTELVSIVLECISRIITSLIILPHHSKRDHEVYSQHLSITTKFIADILVVNSKIQKRYLRRTSSSETSSIVSSTNESADTTFTSLTSSTHNKSIHTNNNNYNNNNTNTNTNMNGSFQKNYHDLLSFLEKYSDLITTFIGKINAYAFIYLPDDYNYDYTVLSLWYPRLKREDSKDPLFPWRKSEISLVSSRRTKGNISVKKSQTGKFKSYEHQKMFASYMKNKSIFLTFYWHYWYIILRYTETKNKNYFTSENLHHIPGASLLLDFITDISLKVDLRNFDRFINGTPVRSQAHNRMGNNSLWNDTEESVNSVIPLGKRYIRNEAVNNFIFTNFGTIKLWEVLRSVSSCMSDSKYLSSMLPLHDLAILKQIKKIPAHEYTVANIIYNKIFQFILFQFFSLNNVQFINWEAWVGGMKRMLDTLNINSQTVALISYFNMWFFMPEDVKISAIRDLVFTDKYWDMLMENNHYPIIRILFIKLLVFRIIPNMGMTDKQDMFKKLRQMELKMVSLYELLKAEGVSPYIENTDPFLFALNNKFVLTTGKVNDEDYLTFDLNHRPRKPRLIAVLNNDLYALEKFPSIGSVANLRPTFVLKKGKYPYDIFDELLDNLARYKSCKKWGIKTDFPDDYFENLIYDDFDALVAKKYHGESDNTVVKNVTSTINSWFSKLSTKDEKKAPSVSRKSSVVRPSSAPNLKSSGSLRVKNETLEDKPSKPNGGWSFAFTARKISGALDKKNVKDEVTSDNTSNLGISSNSYGNIHSNGKILESLYGKLLSKQKVVVAPEIQYSKEILNNPIVTNVVKAIQLHPDGSMLEKLEKANSKWGTPIIKPSMSSSKVIQLKDDLDKNAIRVLEIPLASSSNSVLSEIVEADQTSSEDTDLKYSLPTLDLTFLEVNQVGELNSNLDNFQLNALPPAIKNATLMKYQTSYESIVKIIRVINATKNEFADFDQHNNIMIEFELYKNGHQNLSSFG</sequence>